<reference evidence="11" key="1">
    <citation type="submission" date="2010-11" db="EMBL/GenBank/DDBJ databases">
        <title>The complete genome of Mahella australiensis DSM 15567.</title>
        <authorList>
            <consortium name="US DOE Joint Genome Institute (JGI-PGF)"/>
            <person name="Lucas S."/>
            <person name="Copeland A."/>
            <person name="Lapidus A."/>
            <person name="Bruce D."/>
            <person name="Goodwin L."/>
            <person name="Pitluck S."/>
            <person name="Kyrpides N."/>
            <person name="Mavromatis K."/>
            <person name="Pagani I."/>
            <person name="Ivanova N."/>
            <person name="Teshima H."/>
            <person name="Brettin T."/>
            <person name="Detter J.C."/>
            <person name="Han C."/>
            <person name="Tapia R."/>
            <person name="Land M."/>
            <person name="Hauser L."/>
            <person name="Markowitz V."/>
            <person name="Cheng J.-F."/>
            <person name="Hugenholtz P."/>
            <person name="Woyke T."/>
            <person name="Wu D."/>
            <person name="Spring S."/>
            <person name="Pukall R."/>
            <person name="Steenblock K."/>
            <person name="Schneider S."/>
            <person name="Klenk H.-P."/>
            <person name="Eisen J.A."/>
        </authorList>
    </citation>
    <scope>NUCLEOTIDE SEQUENCE [LARGE SCALE GENOMIC DNA]</scope>
    <source>
        <strain evidence="11">DSM 15567 / CIP 107919 / 50-1 BON</strain>
    </source>
</reference>
<dbReference type="eggNOG" id="COG1575">
    <property type="taxonomic scope" value="Bacteria"/>
</dbReference>
<gene>
    <name evidence="8" type="primary">menA</name>
    <name evidence="10" type="ordered locus">Mahau_1244</name>
</gene>
<keyword evidence="5 8" id="KW-0812">Transmembrane</keyword>
<comment type="function">
    <text evidence="8">Conversion of 1,4-dihydroxy-2-naphthoate (DHNA) to demethylmenaquinone (DMK).</text>
</comment>
<comment type="subcellular location">
    <subcellularLocation>
        <location evidence="8">Cell membrane</location>
        <topology evidence="8">Multi-pass membrane protein</topology>
    </subcellularLocation>
    <subcellularLocation>
        <location evidence="1">Membrane</location>
        <topology evidence="1">Multi-pass membrane protein</topology>
    </subcellularLocation>
</comment>
<comment type="pathway">
    <text evidence="8">Quinol/quinone metabolism; menaquinone biosynthesis; menaquinol from 1,4-dihydroxy-2-naphthoate: step 1/2.</text>
</comment>
<dbReference type="NCBIfam" id="TIGR00751">
    <property type="entry name" value="menA"/>
    <property type="match status" value="1"/>
</dbReference>
<evidence type="ECO:0000313" key="10">
    <source>
        <dbReference type="EMBL" id="AEE96438.1"/>
    </source>
</evidence>
<dbReference type="HAMAP" id="MF_01937">
    <property type="entry name" value="MenA_1"/>
    <property type="match status" value="1"/>
</dbReference>
<evidence type="ECO:0000256" key="1">
    <source>
        <dbReference type="ARBA" id="ARBA00004141"/>
    </source>
</evidence>
<dbReference type="PIRSF" id="PIRSF005355">
    <property type="entry name" value="UBIAD1"/>
    <property type="match status" value="1"/>
</dbReference>
<dbReference type="AlphaFoldDB" id="F3ZW58"/>
<evidence type="ECO:0000256" key="9">
    <source>
        <dbReference type="NCBIfam" id="TIGR00751"/>
    </source>
</evidence>
<feature type="transmembrane region" description="Helical" evidence="8">
    <location>
        <begin position="239"/>
        <end position="258"/>
    </location>
</feature>
<evidence type="ECO:0000256" key="3">
    <source>
        <dbReference type="ARBA" id="ARBA00022475"/>
    </source>
</evidence>
<evidence type="ECO:0000256" key="4">
    <source>
        <dbReference type="ARBA" id="ARBA00022679"/>
    </source>
</evidence>
<keyword evidence="3 8" id="KW-1003">Cell membrane</keyword>
<keyword evidence="11" id="KW-1185">Reference proteome</keyword>
<comment type="catalytic activity">
    <reaction evidence="8">
        <text>an all-trans-polyprenyl diphosphate + 1,4-dihydroxy-2-naphthoate + H(+) = a 2-demethylmenaquinol + CO2 + diphosphate</text>
        <dbReference type="Rhea" id="RHEA:26478"/>
        <dbReference type="Rhea" id="RHEA-COMP:9563"/>
        <dbReference type="Rhea" id="RHEA-COMP:9564"/>
        <dbReference type="ChEBI" id="CHEBI:11173"/>
        <dbReference type="ChEBI" id="CHEBI:15378"/>
        <dbReference type="ChEBI" id="CHEBI:16526"/>
        <dbReference type="ChEBI" id="CHEBI:33019"/>
        <dbReference type="ChEBI" id="CHEBI:55437"/>
        <dbReference type="ChEBI" id="CHEBI:58914"/>
        <dbReference type="EC" id="2.5.1.74"/>
    </reaction>
</comment>
<dbReference type="GO" id="GO:0009234">
    <property type="term" value="P:menaquinone biosynthetic process"/>
    <property type="evidence" value="ECO:0007669"/>
    <property type="project" value="UniProtKB-UniRule"/>
</dbReference>
<evidence type="ECO:0000256" key="7">
    <source>
        <dbReference type="ARBA" id="ARBA00023136"/>
    </source>
</evidence>
<reference evidence="10 11" key="2">
    <citation type="journal article" date="2011" name="Stand. Genomic Sci.">
        <title>Complete genome sequence of Mahella australiensis type strain (50-1 BON).</title>
        <authorList>
            <person name="Sikorski J."/>
            <person name="Teshima H."/>
            <person name="Nolan M."/>
            <person name="Lucas S."/>
            <person name="Hammon N."/>
            <person name="Deshpande S."/>
            <person name="Cheng J.F."/>
            <person name="Pitluck S."/>
            <person name="Liolios K."/>
            <person name="Pagani I."/>
            <person name="Ivanova N."/>
            <person name="Huntemann M."/>
            <person name="Mavromatis K."/>
            <person name="Ovchinikova G."/>
            <person name="Pati A."/>
            <person name="Tapia R."/>
            <person name="Han C."/>
            <person name="Goodwin L."/>
            <person name="Chen A."/>
            <person name="Palaniappan K."/>
            <person name="Land M."/>
            <person name="Hauser L."/>
            <person name="Ngatchou-Djao O.D."/>
            <person name="Rohde M."/>
            <person name="Pukall R."/>
            <person name="Spring S."/>
            <person name="Abt B."/>
            <person name="Goker M."/>
            <person name="Detter J.C."/>
            <person name="Woyke T."/>
            <person name="Bristow J."/>
            <person name="Markowitz V."/>
            <person name="Hugenholtz P."/>
            <person name="Eisen J.A."/>
            <person name="Kyrpides N.C."/>
            <person name="Klenk H.P."/>
            <person name="Lapidus A."/>
        </authorList>
    </citation>
    <scope>NUCLEOTIDE SEQUENCE [LARGE SCALE GENOMIC DNA]</scope>
    <source>
        <strain evidence="11">DSM 15567 / CIP 107919 / 50-1 BON</strain>
    </source>
</reference>
<feature type="transmembrane region" description="Helical" evidence="8">
    <location>
        <begin position="116"/>
        <end position="132"/>
    </location>
</feature>
<dbReference type="PANTHER" id="PTHR13929">
    <property type="entry name" value="1,4-DIHYDROXY-2-NAPHTHOATE OCTAPRENYLTRANSFERASE"/>
    <property type="match status" value="1"/>
</dbReference>
<dbReference type="InterPro" id="IPR004657">
    <property type="entry name" value="MenA"/>
</dbReference>
<sequence length="317" mass="34787">MYVYLQPIMGIIYVKYMRGVEMIGNIMRLARTPFLGASAVSVMVGSAAAWYYTGRFSWLYFILTEIGVLSLHVASNMANDHYDYLSGADPLGEVKPFSGGSQVLQHKQMTIEQSRMLFAAFFILGLVMAIYFAVVVGIWALVLGLFGAIIGYAYTLPPASISYKGWGELLIGLAFGPLSVLGSYYVQSGGLSWTPIYASLPMALLITAVLFINEYPDYEQDKAAAKNNLLVHLGKERGLPLYYILMLLPYTIIIAFIARGILPAGALLTMFTVPLAAKAVITAHRYWYDDEKLMPANASTILCHLSLSALLAIGFIV</sequence>
<feature type="transmembrane region" description="Helical" evidence="8">
    <location>
        <begin position="264"/>
        <end position="281"/>
    </location>
</feature>
<dbReference type="OrthoDB" id="9767568at2"/>
<dbReference type="PANTHER" id="PTHR13929:SF0">
    <property type="entry name" value="UBIA PRENYLTRANSFERASE DOMAIN-CONTAINING PROTEIN 1"/>
    <property type="match status" value="1"/>
</dbReference>
<feature type="transmembrane region" description="Helical" evidence="8">
    <location>
        <begin position="293"/>
        <end position="316"/>
    </location>
</feature>
<dbReference type="STRING" id="697281.Mahau_1244"/>
<protein>
    <recommendedName>
        <fullName evidence="8 9">1,4-dihydroxy-2-naphthoate octaprenyltransferase</fullName>
        <shortName evidence="8">DHNA-octaprenyltransferase</shortName>
        <ecNumber evidence="8 9">2.5.1.74</ecNumber>
    </recommendedName>
</protein>
<dbReference type="CDD" id="cd13962">
    <property type="entry name" value="PT_UbiA_UBIAD1"/>
    <property type="match status" value="1"/>
</dbReference>
<dbReference type="InterPro" id="IPR000537">
    <property type="entry name" value="UbiA_prenyltransferase"/>
</dbReference>
<evidence type="ECO:0000256" key="5">
    <source>
        <dbReference type="ARBA" id="ARBA00022692"/>
    </source>
</evidence>
<organism evidence="10 11">
    <name type="scientific">Mahella australiensis (strain DSM 15567 / CIP 107919 / 50-1 BON)</name>
    <dbReference type="NCBI Taxonomy" id="697281"/>
    <lineage>
        <taxon>Bacteria</taxon>
        <taxon>Bacillati</taxon>
        <taxon>Bacillota</taxon>
        <taxon>Clostridia</taxon>
        <taxon>Thermoanaerobacterales</taxon>
        <taxon>Thermoanaerobacterales Family IV. Incertae Sedis</taxon>
        <taxon>Mahella</taxon>
    </lineage>
</organism>
<dbReference type="KEGG" id="mas:Mahau_1244"/>
<keyword evidence="4 8" id="KW-0808">Transferase</keyword>
<evidence type="ECO:0000256" key="2">
    <source>
        <dbReference type="ARBA" id="ARBA00022428"/>
    </source>
</evidence>
<feature type="transmembrane region" description="Helical" evidence="8">
    <location>
        <begin position="32"/>
        <end position="52"/>
    </location>
</feature>
<dbReference type="Pfam" id="PF01040">
    <property type="entry name" value="UbiA"/>
    <property type="match status" value="1"/>
</dbReference>
<dbReference type="GO" id="GO:0042371">
    <property type="term" value="P:vitamin K biosynthetic process"/>
    <property type="evidence" value="ECO:0007669"/>
    <property type="project" value="TreeGrafter"/>
</dbReference>
<accession>F3ZW58</accession>
<keyword evidence="6 8" id="KW-1133">Transmembrane helix</keyword>
<comment type="similarity">
    <text evidence="8">Belongs to the MenA family. Type 1 subfamily.</text>
</comment>
<feature type="transmembrane region" description="Helical" evidence="8">
    <location>
        <begin position="58"/>
        <end position="75"/>
    </location>
</feature>
<dbReference type="Gene3D" id="1.10.357.140">
    <property type="entry name" value="UbiA prenyltransferase"/>
    <property type="match status" value="1"/>
</dbReference>
<evidence type="ECO:0000256" key="6">
    <source>
        <dbReference type="ARBA" id="ARBA00022989"/>
    </source>
</evidence>
<dbReference type="HOGENOM" id="CLU_043611_0_1_9"/>
<feature type="transmembrane region" description="Helical" evidence="8">
    <location>
        <begin position="169"/>
        <end position="186"/>
    </location>
</feature>
<keyword evidence="2 8" id="KW-0474">Menaquinone biosynthesis</keyword>
<evidence type="ECO:0000313" key="11">
    <source>
        <dbReference type="Proteomes" id="UP000008457"/>
    </source>
</evidence>
<dbReference type="UniPathway" id="UPA00079">
    <property type="reaction ID" value="UER00168"/>
</dbReference>
<evidence type="ECO:0000256" key="8">
    <source>
        <dbReference type="HAMAP-Rule" id="MF_01937"/>
    </source>
</evidence>
<dbReference type="InterPro" id="IPR026046">
    <property type="entry name" value="UBIAD1"/>
</dbReference>
<dbReference type="InterPro" id="IPR044878">
    <property type="entry name" value="UbiA_sf"/>
</dbReference>
<dbReference type="GO" id="GO:0005886">
    <property type="term" value="C:plasma membrane"/>
    <property type="evidence" value="ECO:0007669"/>
    <property type="project" value="UniProtKB-SubCell"/>
</dbReference>
<proteinExistence type="inferred from homology"/>
<feature type="transmembrane region" description="Helical" evidence="8">
    <location>
        <begin position="192"/>
        <end position="212"/>
    </location>
</feature>
<dbReference type="EC" id="2.5.1.74" evidence="8 9"/>
<name>F3ZW58_MAHA5</name>
<dbReference type="EMBL" id="CP002360">
    <property type="protein sequence ID" value="AEE96438.1"/>
    <property type="molecule type" value="Genomic_DNA"/>
</dbReference>
<keyword evidence="7 8" id="KW-0472">Membrane</keyword>
<dbReference type="GO" id="GO:0046428">
    <property type="term" value="F:1,4-dihydroxy-2-naphthoate polyprenyltransferase activity"/>
    <property type="evidence" value="ECO:0007669"/>
    <property type="project" value="UniProtKB-UniRule"/>
</dbReference>
<dbReference type="Proteomes" id="UP000008457">
    <property type="component" value="Chromosome"/>
</dbReference>